<dbReference type="InterPro" id="IPR043519">
    <property type="entry name" value="NT_sf"/>
</dbReference>
<dbReference type="RefSeq" id="WP_379892053.1">
    <property type="nucleotide sequence ID" value="NZ_CBCSCT010000022.1"/>
</dbReference>
<gene>
    <name evidence="1" type="ORF">ACFPXP_02465</name>
</gene>
<evidence type="ECO:0000313" key="1">
    <source>
        <dbReference type="EMBL" id="MFC5985325.1"/>
    </source>
</evidence>
<reference evidence="2" key="1">
    <citation type="journal article" date="2019" name="Int. J. Syst. Evol. Microbiol.">
        <title>The Global Catalogue of Microorganisms (GCM) 10K type strain sequencing project: providing services to taxonomists for standard genome sequencing and annotation.</title>
        <authorList>
            <consortium name="The Broad Institute Genomics Platform"/>
            <consortium name="The Broad Institute Genome Sequencing Center for Infectious Disease"/>
            <person name="Wu L."/>
            <person name="Ma J."/>
        </authorList>
    </citation>
    <scope>NUCLEOTIDE SEQUENCE [LARGE SCALE GENOMIC DNA]</scope>
    <source>
        <strain evidence="2">CCM 8749</strain>
    </source>
</reference>
<sequence length="388" mass="47276">MAMRDEARIDGFSKELKMLLILLETRPEAQTRERMEQWRDQIDWDEWLQLVWYHRVYPLVYKRLRELNIEWVPEEVMKQLYMKYSQNTFQMLRLTREMEKLCLALREQNIPSLMLKGPVLAHLLYGDVSLRTSKDMDILVPIEDVEKAEKVLVELGYILTEDVKRILKDWKWRSHHLLYVHPQTKVQIELHWRLNPDTLKEPLFSELWERRQSSLLTSSKVYCLGRDDLFLYLMSHGARHGWFRIRWLVDMDRFLRIDHDRGYLIEMIKEYQYAQIAGQMLNLTSLLLGTLVPRDMRCWREGRYVQKLTQKSLQYIQHQLMPKRDLKSRLYLFSLLSTKQKWIYLFSRLMPNSYDAEVLPLPKSLHFLYFPLRPFLWFWRRMKNQASS</sequence>
<proteinExistence type="predicted"/>
<protein>
    <submittedName>
        <fullName evidence="1">Nucleotidyltransferase family protein</fullName>
    </submittedName>
</protein>
<evidence type="ECO:0000313" key="2">
    <source>
        <dbReference type="Proteomes" id="UP001596250"/>
    </source>
</evidence>
<comment type="caution">
    <text evidence="1">The sequence shown here is derived from an EMBL/GenBank/DDBJ whole genome shotgun (WGS) entry which is preliminary data.</text>
</comment>
<dbReference type="Gene3D" id="3.30.460.40">
    <property type="match status" value="1"/>
</dbReference>
<dbReference type="SUPFAM" id="SSF81301">
    <property type="entry name" value="Nucleotidyltransferase"/>
    <property type="match status" value="1"/>
</dbReference>
<dbReference type="Pfam" id="PF14907">
    <property type="entry name" value="NTP_transf_5"/>
    <property type="match status" value="1"/>
</dbReference>
<dbReference type="EMBL" id="JBHSQV010000013">
    <property type="protein sequence ID" value="MFC5985325.1"/>
    <property type="molecule type" value="Genomic_DNA"/>
</dbReference>
<dbReference type="Proteomes" id="UP001596250">
    <property type="component" value="Unassembled WGS sequence"/>
</dbReference>
<dbReference type="InterPro" id="IPR039498">
    <property type="entry name" value="NTP_transf_5"/>
</dbReference>
<accession>A0ABW1IJU2</accession>
<organism evidence="1 2">
    <name type="scientific">Marinicrinis lubricantis</name>
    <dbReference type="NCBI Taxonomy" id="2086470"/>
    <lineage>
        <taxon>Bacteria</taxon>
        <taxon>Bacillati</taxon>
        <taxon>Bacillota</taxon>
        <taxon>Bacilli</taxon>
        <taxon>Bacillales</taxon>
        <taxon>Paenibacillaceae</taxon>
    </lineage>
</organism>
<keyword evidence="2" id="KW-1185">Reference proteome</keyword>
<name>A0ABW1IJU2_9BACL</name>